<dbReference type="PANTHER" id="PTHR30519">
    <property type="entry name" value="5-METHYLTETRAHYDROPTEROYLTRIGLUTAMATE--HOMOCYSTEINE METHYLTRANSFERASE"/>
    <property type="match status" value="1"/>
</dbReference>
<comment type="pathway">
    <text evidence="2 11">Amino-acid biosynthesis; L-methionine biosynthesis via de novo pathway; L-methionine from L-homocysteine (MetE route): step 1/1.</text>
</comment>
<evidence type="ECO:0000259" key="16">
    <source>
        <dbReference type="Pfam" id="PF08267"/>
    </source>
</evidence>
<feature type="binding site" evidence="11">
    <location>
        <position position="728"/>
    </location>
    <ligand>
        <name>Zn(2+)</name>
        <dbReference type="ChEBI" id="CHEBI:29105"/>
        <note>catalytic</note>
    </ligand>
</feature>
<keyword evidence="7 11" id="KW-0479">Metal-binding</keyword>
<feature type="binding site" evidence="12">
    <location>
        <position position="119"/>
    </location>
    <ligand>
        <name>5-methyltetrahydropteroyltri-L-glutamate</name>
        <dbReference type="ChEBI" id="CHEBI:58207"/>
    </ligand>
</feature>
<dbReference type="GO" id="GO:0003871">
    <property type="term" value="F:5-methyltetrahydropteroyltriglutamate-homocysteine S-methyltransferase activity"/>
    <property type="evidence" value="ECO:0007669"/>
    <property type="project" value="UniProtKB-UniRule"/>
</dbReference>
<dbReference type="InterPro" id="IPR013215">
    <property type="entry name" value="Cbl-indep_Met_Synth_N"/>
</dbReference>
<evidence type="ECO:0000259" key="15">
    <source>
        <dbReference type="Pfam" id="PF01717"/>
    </source>
</evidence>
<evidence type="ECO:0000256" key="4">
    <source>
        <dbReference type="ARBA" id="ARBA00022603"/>
    </source>
</evidence>
<dbReference type="InterPro" id="IPR038071">
    <property type="entry name" value="UROD/MetE-like_sf"/>
</dbReference>
<feature type="binding site" evidence="11">
    <location>
        <position position="667"/>
    </location>
    <ligand>
        <name>Zn(2+)</name>
        <dbReference type="ChEBI" id="CHEBI:29105"/>
        <note>catalytic</note>
    </ligand>
</feature>
<dbReference type="PIRSF" id="PIRSF000382">
    <property type="entry name" value="MeTrfase_B12_ind"/>
    <property type="match status" value="1"/>
</dbReference>
<keyword evidence="18" id="KW-1185">Reference proteome</keyword>
<dbReference type="NCBIfam" id="NF003556">
    <property type="entry name" value="PRK05222.1"/>
    <property type="match status" value="1"/>
</dbReference>
<dbReference type="OrthoDB" id="244285at2"/>
<feature type="binding site" evidence="13">
    <location>
        <position position="643"/>
    </location>
    <ligand>
        <name>Zn(2+)</name>
        <dbReference type="ChEBI" id="CHEBI:29105"/>
        <label>1</label>
        <note>catalytic</note>
    </ligand>
</feature>
<dbReference type="FunFam" id="3.20.20.210:FF:000002">
    <property type="entry name" value="5-methyltetrahydropteroyltriglutamate--homocysteine methyltransferase"/>
    <property type="match status" value="1"/>
</dbReference>
<comment type="caution">
    <text evidence="17">The sequence shown here is derived from an EMBL/GenBank/DDBJ whole genome shotgun (WGS) entry which is preliminary data.</text>
</comment>
<feature type="binding site" evidence="11">
    <location>
        <position position="645"/>
    </location>
    <ligand>
        <name>Zn(2+)</name>
        <dbReference type="ChEBI" id="CHEBI:29105"/>
        <note>catalytic</note>
    </ligand>
</feature>
<comment type="function">
    <text evidence="1 11">Catalyzes the transfer of a methyl group from 5-methyltetrahydrofolate to homocysteine resulting in methionine formation.</text>
</comment>
<evidence type="ECO:0000256" key="10">
    <source>
        <dbReference type="ARBA" id="ARBA00023167"/>
    </source>
</evidence>
<keyword evidence="4 11" id="KW-0489">Methyltransferase</keyword>
<dbReference type="EMBL" id="AKGD01000001">
    <property type="protein sequence ID" value="EIT71923.1"/>
    <property type="molecule type" value="Genomic_DNA"/>
</dbReference>
<keyword evidence="8 11" id="KW-0677">Repeat</keyword>
<evidence type="ECO:0000256" key="14">
    <source>
        <dbReference type="PIRSR" id="PIRSR000382-3"/>
    </source>
</evidence>
<dbReference type="STRING" id="1172194.WQQ_20600"/>
<proteinExistence type="inferred from homology"/>
<dbReference type="RefSeq" id="WP_007185008.1">
    <property type="nucleotide sequence ID" value="NZ_AKGD01000001.1"/>
</dbReference>
<dbReference type="NCBIfam" id="TIGR01371">
    <property type="entry name" value="met_syn_B12ind"/>
    <property type="match status" value="1"/>
</dbReference>
<sequence>MTASIATHILGFPRIGARRELKAAVEAHWQGRLAADELHCVAAGLRARHWAQQKAAGLDFVTVGDFAFYDHLHNVTALFSAAPERFGLGGTVDLAGYFAMARGTAQQPALAMKKWFDTNYHYLVPEIGPRTTVKLDRGWLLPEVREALALGHQVKVALPGPLTWLWLAAAEPGFDKLRLLSLLLNGYFALLSELAQLGVRWVQLDEPVLSLDLPPDWIAAYGVVYRELAGAGLPLLLASYFGGVAEHAAWLKRLPIAGLHLDLVRAPGQLDAFLADWPADKVLSLGVIDGRNLWRSDLSRALASLAAARATLGERLWVSASCSLLHVPHDLAQETRLDPRIRSWMAFAEQKLGELAVLKRALNEGEAAVAEPLQAAATAIEDRRNAPSTRRDEVRARVAALNERDTQRQSAFAERIAAQQAVLQLPKLPTTTIGSFPQTAEIRAARAAFKAGKSGEADYVAAMQNEIRFVVDRQERLGLDVLVHGEPERNDMVEYFGEQLDGYAFTQFGWVQSYGSRCVKPPVIYGDVSRPKAMTVEWSRYAQSLTSRPMKGMLSGPLTMLFWSFVRDDLPRREVALQLALALRDEVLDLEAAGIRLIQIDEPTIREGLPLKKADWPEYLDWAVRAFRITAAGVRDETQIHTHMCYSEFNDILPAIAALDADVITIETSRSRMKLLEGFAEFRYPNDIGPGLYDIHSPRVPAADEMSELLQRALEVVPAERLWVNPDCGLKTRGWPETEAALKTMVATARAARANLP</sequence>
<evidence type="ECO:0000256" key="3">
    <source>
        <dbReference type="ARBA" id="ARBA00009553"/>
    </source>
</evidence>
<organism evidence="17 18">
    <name type="scientific">Hydrocarboniphaga effusa AP103</name>
    <dbReference type="NCBI Taxonomy" id="1172194"/>
    <lineage>
        <taxon>Bacteria</taxon>
        <taxon>Pseudomonadati</taxon>
        <taxon>Pseudomonadota</taxon>
        <taxon>Gammaproteobacteria</taxon>
        <taxon>Nevskiales</taxon>
        <taxon>Nevskiaceae</taxon>
        <taxon>Hydrocarboniphaga</taxon>
    </lineage>
</organism>
<dbReference type="GO" id="GO:0032259">
    <property type="term" value="P:methylation"/>
    <property type="evidence" value="ECO:0007669"/>
    <property type="project" value="UniProtKB-KW"/>
</dbReference>
<dbReference type="HAMAP" id="MF_00172">
    <property type="entry name" value="Meth_synth"/>
    <property type="match status" value="1"/>
</dbReference>
<feature type="domain" description="Cobalamin-independent methionine synthase MetE N-terminal" evidence="16">
    <location>
        <begin position="7"/>
        <end position="310"/>
    </location>
</feature>
<reference evidence="17" key="2">
    <citation type="submission" date="2012-05" db="EMBL/GenBank/DDBJ databases">
        <authorList>
            <person name="Park J.-H."/>
            <person name="Zylstra G.J."/>
            <person name="Chae J.-C."/>
        </authorList>
    </citation>
    <scope>NUCLEOTIDE SEQUENCE</scope>
    <source>
        <strain evidence="17">AP103</strain>
    </source>
</reference>
<dbReference type="GO" id="GO:0009086">
    <property type="term" value="P:methionine biosynthetic process"/>
    <property type="evidence" value="ECO:0007669"/>
    <property type="project" value="UniProtKB-UniRule"/>
</dbReference>
<comment type="catalytic activity">
    <reaction evidence="11">
        <text>5-methyltetrahydropteroyltri-L-glutamate + L-homocysteine = tetrahydropteroyltri-L-glutamate + L-methionine</text>
        <dbReference type="Rhea" id="RHEA:21196"/>
        <dbReference type="ChEBI" id="CHEBI:57844"/>
        <dbReference type="ChEBI" id="CHEBI:58140"/>
        <dbReference type="ChEBI" id="CHEBI:58199"/>
        <dbReference type="ChEBI" id="CHEBI:58207"/>
        <dbReference type="EC" id="2.1.1.14"/>
    </reaction>
</comment>
<keyword evidence="6 11" id="KW-0808">Transferase</keyword>
<feature type="binding site" evidence="11 12">
    <location>
        <position position="486"/>
    </location>
    <ligand>
        <name>L-methionine</name>
        <dbReference type="ChEBI" id="CHEBI:57844"/>
    </ligand>
</feature>
<feature type="binding site" evidence="11">
    <location>
        <position position="607"/>
    </location>
    <ligand>
        <name>5-methyltetrahydropteroyltri-L-glutamate</name>
        <dbReference type="ChEBI" id="CHEBI:58207"/>
    </ligand>
</feature>
<evidence type="ECO:0000256" key="1">
    <source>
        <dbReference type="ARBA" id="ARBA00002777"/>
    </source>
</evidence>
<evidence type="ECO:0000256" key="2">
    <source>
        <dbReference type="ARBA" id="ARBA00004681"/>
    </source>
</evidence>
<name>I8TDZ9_9GAMM</name>
<accession>I8TDZ9</accession>
<feature type="binding site" evidence="11 12">
    <location>
        <position position="601"/>
    </location>
    <ligand>
        <name>L-methionine</name>
        <dbReference type="ChEBI" id="CHEBI:57844"/>
    </ligand>
</feature>
<evidence type="ECO:0000256" key="6">
    <source>
        <dbReference type="ARBA" id="ARBA00022679"/>
    </source>
</evidence>
<feature type="binding site" evidence="13">
    <location>
        <position position="645"/>
    </location>
    <ligand>
        <name>Zn(2+)</name>
        <dbReference type="ChEBI" id="CHEBI:29105"/>
        <label>1</label>
        <note>catalytic</note>
    </ligand>
</feature>
<dbReference type="PATRIC" id="fig|1172194.4.peg.1996"/>
<evidence type="ECO:0000256" key="8">
    <source>
        <dbReference type="ARBA" id="ARBA00022737"/>
    </source>
</evidence>
<evidence type="ECO:0000256" key="13">
    <source>
        <dbReference type="PIRSR" id="PIRSR000382-2"/>
    </source>
</evidence>
<evidence type="ECO:0000313" key="17">
    <source>
        <dbReference type="EMBL" id="EIT71923.1"/>
    </source>
</evidence>
<feature type="domain" description="Cobalamin-independent methionine synthase MetE C-terminal/archaeal" evidence="15">
    <location>
        <begin position="428"/>
        <end position="750"/>
    </location>
</feature>
<dbReference type="CDD" id="cd03312">
    <property type="entry name" value="CIMS_N_terminal_like"/>
    <property type="match status" value="1"/>
</dbReference>
<comment type="similarity">
    <text evidence="3 11">Belongs to the vitamin-B12 independent methionine synthase family.</text>
</comment>
<keyword evidence="5 11" id="KW-0028">Amino-acid biosynthesis</keyword>
<evidence type="ECO:0000256" key="12">
    <source>
        <dbReference type="PIRSR" id="PIRSR000382-1"/>
    </source>
</evidence>
<feature type="binding site" evidence="13">
    <location>
        <position position="728"/>
    </location>
    <ligand>
        <name>Zn(2+)</name>
        <dbReference type="ChEBI" id="CHEBI:29105"/>
        <label>1</label>
        <note>catalytic</note>
    </ligand>
</feature>
<dbReference type="InterPro" id="IPR006276">
    <property type="entry name" value="Cobalamin-indep_Met_synthase"/>
</dbReference>
<dbReference type="Pfam" id="PF01717">
    <property type="entry name" value="Meth_synt_2"/>
    <property type="match status" value="1"/>
</dbReference>
<feature type="active site" description="Proton donor" evidence="11 14">
    <location>
        <position position="696"/>
    </location>
</feature>
<dbReference type="Proteomes" id="UP000003704">
    <property type="component" value="Unassembled WGS sequence"/>
</dbReference>
<feature type="binding site" evidence="13">
    <location>
        <position position="667"/>
    </location>
    <ligand>
        <name>Zn(2+)</name>
        <dbReference type="ChEBI" id="CHEBI:29105"/>
        <label>1</label>
        <note>catalytic</note>
    </ligand>
</feature>
<feature type="binding site" evidence="11 12">
    <location>
        <position position="601"/>
    </location>
    <ligand>
        <name>L-homocysteine</name>
        <dbReference type="ChEBI" id="CHEBI:58199"/>
    </ligand>
</feature>
<feature type="binding site" evidence="11 12">
    <location>
        <position position="563"/>
    </location>
    <ligand>
        <name>5-methyltetrahydropteroyltri-L-glutamate</name>
        <dbReference type="ChEBI" id="CHEBI:58207"/>
    </ligand>
</feature>
<feature type="binding site" evidence="11 12">
    <location>
        <begin position="433"/>
        <end position="435"/>
    </location>
    <ligand>
        <name>L-homocysteine</name>
        <dbReference type="ChEBI" id="CHEBI:58199"/>
    </ligand>
</feature>
<comment type="cofactor">
    <cofactor evidence="11">
        <name>Zn(2+)</name>
        <dbReference type="ChEBI" id="CHEBI:29105"/>
    </cofactor>
    <text evidence="11">Binds 1 zinc ion per subunit.</text>
</comment>
<comment type="cofactor">
    <cofactor evidence="13">
        <name>Zn(2+)</name>
        <dbReference type="ChEBI" id="CHEBI:29105"/>
    </cofactor>
    <text evidence="13">Binds 2 Zn(2+) ions per subunit.</text>
</comment>
<evidence type="ECO:0000256" key="7">
    <source>
        <dbReference type="ARBA" id="ARBA00022723"/>
    </source>
</evidence>
<dbReference type="Pfam" id="PF08267">
    <property type="entry name" value="Meth_synt_1"/>
    <property type="match status" value="1"/>
</dbReference>
<evidence type="ECO:0000256" key="11">
    <source>
        <dbReference type="HAMAP-Rule" id="MF_00172"/>
    </source>
</evidence>
<feature type="binding site" evidence="11 12">
    <location>
        <begin position="517"/>
        <end position="518"/>
    </location>
    <ligand>
        <name>5-methyltetrahydropteroyltri-L-glutamate</name>
        <dbReference type="ChEBI" id="CHEBI:58207"/>
    </ligand>
</feature>
<gene>
    <name evidence="11" type="primary">metE</name>
    <name evidence="17" type="ORF">WQQ_20600</name>
</gene>
<reference evidence="17" key="1">
    <citation type="journal article" date="2012" name="J. Bacteriol.">
        <title>Genome Sequence of n-Alkane-Degrading Hydrocarboniphaga effusa Strain AP103T (ATCC BAA-332T).</title>
        <authorList>
            <person name="Chang H.K."/>
            <person name="Zylstra G.J."/>
            <person name="Chae J.C."/>
        </authorList>
    </citation>
    <scope>NUCLEOTIDE SEQUENCE [LARGE SCALE GENOMIC DNA]</scope>
    <source>
        <strain evidence="17">AP103</strain>
    </source>
</reference>
<dbReference type="CDD" id="cd03311">
    <property type="entry name" value="CIMS_C_terminal_like"/>
    <property type="match status" value="1"/>
</dbReference>
<evidence type="ECO:0000256" key="9">
    <source>
        <dbReference type="ARBA" id="ARBA00022833"/>
    </source>
</evidence>
<evidence type="ECO:0000256" key="5">
    <source>
        <dbReference type="ARBA" id="ARBA00022605"/>
    </source>
</evidence>
<protein>
    <recommendedName>
        <fullName evidence="11">5-methyltetrahydropteroyltriglutamate--homocysteine methyltransferase</fullName>
        <ecNumber evidence="11">2.1.1.14</ecNumber>
    </recommendedName>
    <alternativeName>
        <fullName evidence="11">Cobalamin-independent methionine synthase</fullName>
    </alternativeName>
    <alternativeName>
        <fullName evidence="11">Methionine synthase, vitamin-B12 independent isozyme</fullName>
    </alternativeName>
</protein>
<evidence type="ECO:0000313" key="18">
    <source>
        <dbReference type="Proteomes" id="UP000003704"/>
    </source>
</evidence>
<dbReference type="Gene3D" id="3.20.20.210">
    <property type="match status" value="2"/>
</dbReference>
<feature type="binding site" evidence="11">
    <location>
        <position position="486"/>
    </location>
    <ligand>
        <name>L-homocysteine</name>
        <dbReference type="ChEBI" id="CHEBI:58199"/>
    </ligand>
</feature>
<dbReference type="GO" id="GO:0008270">
    <property type="term" value="F:zinc ion binding"/>
    <property type="evidence" value="ECO:0007669"/>
    <property type="project" value="InterPro"/>
</dbReference>
<dbReference type="UniPathway" id="UPA00051">
    <property type="reaction ID" value="UER00082"/>
</dbReference>
<feature type="binding site" evidence="12">
    <location>
        <position position="22"/>
    </location>
    <ligand>
        <name>5-methyltetrahydropteroyltri-L-glutamate</name>
        <dbReference type="ChEBI" id="CHEBI:58207"/>
    </ligand>
</feature>
<keyword evidence="10 11" id="KW-0486">Methionine biosynthesis</keyword>
<feature type="binding site" evidence="11 12">
    <location>
        <begin position="433"/>
        <end position="435"/>
    </location>
    <ligand>
        <name>L-methionine</name>
        <dbReference type="ChEBI" id="CHEBI:57844"/>
    </ligand>
</feature>
<feature type="binding site" evidence="11">
    <location>
        <position position="114"/>
    </location>
    <ligand>
        <name>5-methyltetrahydropteroyltri-L-glutamate</name>
        <dbReference type="ChEBI" id="CHEBI:58207"/>
    </ligand>
</feature>
<dbReference type="SUPFAM" id="SSF51726">
    <property type="entry name" value="UROD/MetE-like"/>
    <property type="match status" value="2"/>
</dbReference>
<feature type="binding site" evidence="11">
    <location>
        <begin position="19"/>
        <end position="22"/>
    </location>
    <ligand>
        <name>5-methyltetrahydropteroyltri-L-glutamate</name>
        <dbReference type="ChEBI" id="CHEBI:58207"/>
    </ligand>
</feature>
<dbReference type="AlphaFoldDB" id="I8TDZ9"/>
<dbReference type="InterPro" id="IPR002629">
    <property type="entry name" value="Met_Synth_C/arc"/>
</dbReference>
<dbReference type="EC" id="2.1.1.14" evidence="11"/>
<keyword evidence="9 11" id="KW-0862">Zinc</keyword>
<feature type="binding site" evidence="11">
    <location>
        <position position="643"/>
    </location>
    <ligand>
        <name>Zn(2+)</name>
        <dbReference type="ChEBI" id="CHEBI:29105"/>
        <note>catalytic</note>
    </ligand>
</feature>